<reference evidence="8 9" key="1">
    <citation type="submission" date="2019-02" db="EMBL/GenBank/DDBJ databases">
        <title>Paenibacillus sp. nov., isolated from surface-sterilized tissue of Thalictrum simplex L.</title>
        <authorList>
            <person name="Tuo L."/>
        </authorList>
    </citation>
    <scope>NUCLEOTIDE SEQUENCE [LARGE SCALE GENOMIC DNA]</scope>
    <source>
        <strain evidence="8 9">N2SHLJ1</strain>
    </source>
</reference>
<dbReference type="GO" id="GO:0016491">
    <property type="term" value="F:oxidoreductase activity"/>
    <property type="evidence" value="ECO:0007669"/>
    <property type="project" value="UniProtKB-KW"/>
</dbReference>
<dbReference type="GO" id="GO:0046872">
    <property type="term" value="F:metal ion binding"/>
    <property type="evidence" value="ECO:0007669"/>
    <property type="project" value="UniProtKB-KW"/>
</dbReference>
<evidence type="ECO:0000256" key="1">
    <source>
        <dbReference type="ARBA" id="ARBA00022485"/>
    </source>
</evidence>
<keyword evidence="5" id="KW-0411">Iron-sulfur</keyword>
<keyword evidence="1" id="KW-0004">4Fe-4S</keyword>
<feature type="signal peptide" evidence="7">
    <location>
        <begin position="1"/>
        <end position="31"/>
    </location>
</feature>
<feature type="chain" id="PRO_5039236734" evidence="7">
    <location>
        <begin position="32"/>
        <end position="555"/>
    </location>
</feature>
<evidence type="ECO:0000256" key="4">
    <source>
        <dbReference type="ARBA" id="ARBA00023004"/>
    </source>
</evidence>
<keyword evidence="7" id="KW-0732">Signal</keyword>
<name>A0A4Q9DXG4_9BACL</name>
<evidence type="ECO:0000256" key="7">
    <source>
        <dbReference type="SAM" id="SignalP"/>
    </source>
</evidence>
<dbReference type="OrthoDB" id="9777740at2"/>
<keyword evidence="4" id="KW-0408">Iron</keyword>
<protein>
    <submittedName>
        <fullName evidence="8">FAD-dependent oxidoreductase</fullName>
    </submittedName>
</protein>
<sequence>MVRSRRYSGKKRMMALSVLVLAAIGAVAVFAFNPFAAKNSQAPASSSQEPQAANTKPAAAAGSSAGTSNPAPATPKPEPEPPTETVDVAVIGSELEGLYLARAAADEGLRVKVLDPREAFGGQVLQGEMLFLDEVRDEKGNSLSQGRVKELFDGFRNGKIRKQPEFAAYFDKLKKDIPVESGIRLDNVKQIPGSFGPHAVESVDYQTKDGVKKRLAASYWLDNTDFAALLGKLQTTRLPGLEAFYGQQNIEYMSSGYMMKFKNVDWEKFRSTFNNMKPEERSAKYEWGVVDNSFAVGLSGVTKKYKPSNDRIFLRGLNAVNQRNGEVLINALLVYTVDPSDDKSVADALELGKKEMPAVLQHFRNNLPGWEHAELNGFPNYLYIREYNHYETDYVLKVSDMLGARMFWDDVSIAGYPLDLQGTSANKWGIEMGRPDKYGMPLRSFMLKNYDNVLVAGKNVGASAIAYGSARIQPNTSLAAETIGIMLGQLHGKKKLREIKEADMPALHSYLESKYKIKLTGATGHSKLTGWTADELAKLDSGEITYPSYSKTRKK</sequence>
<comment type="caution">
    <text evidence="8">The sequence shown here is derived from an EMBL/GenBank/DDBJ whole genome shotgun (WGS) entry which is preliminary data.</text>
</comment>
<accession>A0A4Q9DXG4</accession>
<dbReference type="InterPro" id="IPR039650">
    <property type="entry name" value="HdrA-like"/>
</dbReference>
<proteinExistence type="predicted"/>
<dbReference type="EMBL" id="SIRE01000002">
    <property type="protein sequence ID" value="TBL81817.1"/>
    <property type="molecule type" value="Genomic_DNA"/>
</dbReference>
<feature type="region of interest" description="Disordered" evidence="6">
    <location>
        <begin position="40"/>
        <end position="84"/>
    </location>
</feature>
<dbReference type="PANTHER" id="PTHR43498:SF1">
    <property type="entry name" value="COB--COM HETERODISULFIDE REDUCTASE IRON-SULFUR SUBUNIT A"/>
    <property type="match status" value="1"/>
</dbReference>
<keyword evidence="9" id="KW-1185">Reference proteome</keyword>
<keyword evidence="3" id="KW-0560">Oxidoreductase</keyword>
<evidence type="ECO:0000313" key="9">
    <source>
        <dbReference type="Proteomes" id="UP000293142"/>
    </source>
</evidence>
<gene>
    <name evidence="8" type="ORF">EYB31_02160</name>
</gene>
<feature type="compositionally biased region" description="Low complexity" evidence="6">
    <location>
        <begin position="40"/>
        <end position="71"/>
    </location>
</feature>
<keyword evidence="2" id="KW-0479">Metal-binding</keyword>
<dbReference type="RefSeq" id="WP_131011603.1">
    <property type="nucleotide sequence ID" value="NZ_SIRE01000002.1"/>
</dbReference>
<dbReference type="Gene3D" id="3.50.50.60">
    <property type="entry name" value="FAD/NAD(P)-binding domain"/>
    <property type="match status" value="1"/>
</dbReference>
<dbReference type="Pfam" id="PF12831">
    <property type="entry name" value="FAD_oxidored"/>
    <property type="match status" value="1"/>
</dbReference>
<dbReference type="AlphaFoldDB" id="A0A4Q9DXG4"/>
<dbReference type="InterPro" id="IPR036188">
    <property type="entry name" value="FAD/NAD-bd_sf"/>
</dbReference>
<evidence type="ECO:0000256" key="3">
    <source>
        <dbReference type="ARBA" id="ARBA00023002"/>
    </source>
</evidence>
<feature type="compositionally biased region" description="Pro residues" evidence="6">
    <location>
        <begin position="72"/>
        <end position="82"/>
    </location>
</feature>
<dbReference type="PANTHER" id="PTHR43498">
    <property type="entry name" value="FERREDOXIN:COB-COM HETERODISULFIDE REDUCTASE SUBUNIT A"/>
    <property type="match status" value="1"/>
</dbReference>
<dbReference type="Proteomes" id="UP000293142">
    <property type="component" value="Unassembled WGS sequence"/>
</dbReference>
<evidence type="ECO:0000256" key="5">
    <source>
        <dbReference type="ARBA" id="ARBA00023014"/>
    </source>
</evidence>
<evidence type="ECO:0000313" key="8">
    <source>
        <dbReference type="EMBL" id="TBL81817.1"/>
    </source>
</evidence>
<evidence type="ECO:0000256" key="2">
    <source>
        <dbReference type="ARBA" id="ARBA00022723"/>
    </source>
</evidence>
<evidence type="ECO:0000256" key="6">
    <source>
        <dbReference type="SAM" id="MobiDB-lite"/>
    </source>
</evidence>
<dbReference type="SUPFAM" id="SSF51905">
    <property type="entry name" value="FAD/NAD(P)-binding domain"/>
    <property type="match status" value="1"/>
</dbReference>
<dbReference type="GO" id="GO:0051539">
    <property type="term" value="F:4 iron, 4 sulfur cluster binding"/>
    <property type="evidence" value="ECO:0007669"/>
    <property type="project" value="UniProtKB-KW"/>
</dbReference>
<organism evidence="8 9">
    <name type="scientific">Paenibacillus thalictri</name>
    <dbReference type="NCBI Taxonomy" id="2527873"/>
    <lineage>
        <taxon>Bacteria</taxon>
        <taxon>Bacillati</taxon>
        <taxon>Bacillota</taxon>
        <taxon>Bacilli</taxon>
        <taxon>Bacillales</taxon>
        <taxon>Paenibacillaceae</taxon>
        <taxon>Paenibacillus</taxon>
    </lineage>
</organism>